<dbReference type="Gene3D" id="3.40.50.1820">
    <property type="entry name" value="alpha/beta hydrolase"/>
    <property type="match status" value="2"/>
</dbReference>
<evidence type="ECO:0000313" key="5">
    <source>
        <dbReference type="Proteomes" id="UP000008141"/>
    </source>
</evidence>
<dbReference type="EMBL" id="GL433848">
    <property type="protein sequence ID" value="EFN54122.1"/>
    <property type="molecule type" value="Genomic_DNA"/>
</dbReference>
<feature type="domain" description="Fungal lipase-type" evidence="3">
    <location>
        <begin position="406"/>
        <end position="434"/>
    </location>
</feature>
<dbReference type="KEGG" id="cvr:CHLNCDRAFT_135491"/>
<sequence>MLVLSEYKRLPYAPYRVMNVAARLTMRTRISTCVFFIASISLIYYINIDNCNANIELWLGIGPMYIAMTTLLLAEALLYSPSPPQQAAVKLHSSLQQFSWTEAGAPAVLAKRGHPSEPLFCFETALKACYFCLHSYRHFRPESTVSSLQTALALYGCMHYEWLREPQLDMNCLLCWGPDTLVIAFRGTQSLANIKADAKFWRSPHPPQRGVVMLGSRPLIHTGFLASWVDHGLNQQVLQRVRQVLEGRQHAAMEPFGTTVVRCCSQEHEERGAELEAAAAAARASEAAASGMAGYGEGGGGDLGGSASGGSEEWECLNHKALATAAAAATAVLPVDEEAAAAVVSAVMQGGQEAAAALLSAVGGGAGRDNTSNGAAVQPDNGASPAGPSGSALAAGGSCSGSRQTPFRVLITGHSLGGAVGTLCAHDLARLLPEWGHTTVVSPASSATFSEAVLSPAAAAAGGQAGEEGAAADALASSGRAAAAPTLVAVQCYTFGAPRTGNHAFAAELKRMVPDSWAVINDQDLVAKSAKFLVLFKRPGHVCIVNPRGDLIVNPSFLESNVQRSSYRASISQHLLLSYNQSFAAILRSQHEGKGLSGGAEAVALLAANPAVRELLVRPLAIRHASLRRYIQRSAADKQEDAATLAAAPQVVVVSSVPGARPGTAPGDLDGYHCEEEQGEADEMQRQSTIPGMPRLVSALSTVASMAFESYKV</sequence>
<dbReference type="PANTHER" id="PTHR45856:SF24">
    <property type="entry name" value="FUNGAL LIPASE-LIKE DOMAIN-CONTAINING PROTEIN"/>
    <property type="match status" value="1"/>
</dbReference>
<evidence type="ECO:0000313" key="4">
    <source>
        <dbReference type="EMBL" id="EFN54122.1"/>
    </source>
</evidence>
<dbReference type="Proteomes" id="UP000008141">
    <property type="component" value="Unassembled WGS sequence"/>
</dbReference>
<evidence type="ECO:0000256" key="2">
    <source>
        <dbReference type="SAM" id="Phobius"/>
    </source>
</evidence>
<dbReference type="AlphaFoldDB" id="E1ZIA6"/>
<keyword evidence="5" id="KW-1185">Reference proteome</keyword>
<dbReference type="InParanoid" id="E1ZIA6"/>
<dbReference type="Pfam" id="PF01764">
    <property type="entry name" value="Lipase_3"/>
    <property type="match status" value="2"/>
</dbReference>
<dbReference type="OrthoDB" id="514788at2759"/>
<feature type="domain" description="Fungal lipase-type" evidence="3">
    <location>
        <begin position="487"/>
        <end position="529"/>
    </location>
</feature>
<keyword evidence="2" id="KW-1133">Transmembrane helix</keyword>
<accession>E1ZIA6</accession>
<reference evidence="4 5" key="1">
    <citation type="journal article" date="2010" name="Plant Cell">
        <title>The Chlorella variabilis NC64A genome reveals adaptation to photosymbiosis, coevolution with viruses, and cryptic sex.</title>
        <authorList>
            <person name="Blanc G."/>
            <person name="Duncan G."/>
            <person name="Agarkova I."/>
            <person name="Borodovsky M."/>
            <person name="Gurnon J."/>
            <person name="Kuo A."/>
            <person name="Lindquist E."/>
            <person name="Lucas S."/>
            <person name="Pangilinan J."/>
            <person name="Polle J."/>
            <person name="Salamov A."/>
            <person name="Terry A."/>
            <person name="Yamada T."/>
            <person name="Dunigan D.D."/>
            <person name="Grigoriev I.V."/>
            <person name="Claverie J.M."/>
            <person name="Van Etten J.L."/>
        </authorList>
    </citation>
    <scope>NUCLEOTIDE SEQUENCE [LARGE SCALE GENOMIC DNA]</scope>
    <source>
        <strain evidence="4 5">NC64A</strain>
    </source>
</reference>
<proteinExistence type="predicted"/>
<feature type="region of interest" description="Disordered" evidence="1">
    <location>
        <begin position="368"/>
        <end position="397"/>
    </location>
</feature>
<gene>
    <name evidence="4" type="ORF">CHLNCDRAFT_135491</name>
</gene>
<dbReference type="InterPro" id="IPR029058">
    <property type="entry name" value="AB_hydrolase_fold"/>
</dbReference>
<keyword evidence="2" id="KW-0472">Membrane</keyword>
<dbReference type="GeneID" id="17353610"/>
<feature type="transmembrane region" description="Helical" evidence="2">
    <location>
        <begin position="28"/>
        <end position="46"/>
    </location>
</feature>
<dbReference type="InterPro" id="IPR051218">
    <property type="entry name" value="Sec_MonoDiacylglyc_Lipase"/>
</dbReference>
<evidence type="ECO:0000259" key="3">
    <source>
        <dbReference type="Pfam" id="PF01764"/>
    </source>
</evidence>
<evidence type="ECO:0000256" key="1">
    <source>
        <dbReference type="SAM" id="MobiDB-lite"/>
    </source>
</evidence>
<protein>
    <submittedName>
        <fullName evidence="4">Expressed protein</fullName>
    </submittedName>
</protein>
<dbReference type="RefSeq" id="XP_005846224.1">
    <property type="nucleotide sequence ID" value="XM_005846162.1"/>
</dbReference>
<keyword evidence="2" id="KW-0812">Transmembrane</keyword>
<feature type="compositionally biased region" description="Low complexity" evidence="1">
    <location>
        <begin position="382"/>
        <end position="397"/>
    </location>
</feature>
<dbReference type="SUPFAM" id="SSF53474">
    <property type="entry name" value="alpha/beta-Hydrolases"/>
    <property type="match status" value="1"/>
</dbReference>
<organism evidence="5">
    <name type="scientific">Chlorella variabilis</name>
    <name type="common">Green alga</name>
    <dbReference type="NCBI Taxonomy" id="554065"/>
    <lineage>
        <taxon>Eukaryota</taxon>
        <taxon>Viridiplantae</taxon>
        <taxon>Chlorophyta</taxon>
        <taxon>core chlorophytes</taxon>
        <taxon>Trebouxiophyceae</taxon>
        <taxon>Chlorellales</taxon>
        <taxon>Chlorellaceae</taxon>
        <taxon>Chlorella clade</taxon>
        <taxon>Chlorella</taxon>
    </lineage>
</organism>
<dbReference type="InterPro" id="IPR002921">
    <property type="entry name" value="Fungal_lipase-type"/>
</dbReference>
<feature type="transmembrane region" description="Helical" evidence="2">
    <location>
        <begin position="58"/>
        <end position="79"/>
    </location>
</feature>
<name>E1ZIA6_CHLVA</name>
<dbReference type="PANTHER" id="PTHR45856">
    <property type="entry name" value="ALPHA/BETA-HYDROLASES SUPERFAMILY PROTEIN"/>
    <property type="match status" value="1"/>
</dbReference>
<dbReference type="GO" id="GO:0006629">
    <property type="term" value="P:lipid metabolic process"/>
    <property type="evidence" value="ECO:0007669"/>
    <property type="project" value="InterPro"/>
</dbReference>